<name>A0ABM9HAB8_9BACT</name>
<organism evidence="1 2">
    <name type="scientific">Nitrospina watsonii</name>
    <dbReference type="NCBI Taxonomy" id="1323948"/>
    <lineage>
        <taxon>Bacteria</taxon>
        <taxon>Pseudomonadati</taxon>
        <taxon>Nitrospinota/Tectimicrobiota group</taxon>
        <taxon>Nitrospinota</taxon>
        <taxon>Nitrospinia</taxon>
        <taxon>Nitrospinales</taxon>
        <taxon>Nitrospinaceae</taxon>
        <taxon>Nitrospina</taxon>
    </lineage>
</organism>
<protein>
    <recommendedName>
        <fullName evidence="3">Glycosyltransferase family 1 protein</fullName>
    </recommendedName>
</protein>
<dbReference type="Proteomes" id="UP001157733">
    <property type="component" value="Chromosome"/>
</dbReference>
<dbReference type="EMBL" id="OX336137">
    <property type="protein sequence ID" value="CAI2717066.1"/>
    <property type="molecule type" value="Genomic_DNA"/>
</dbReference>
<keyword evidence="2" id="KW-1185">Reference proteome</keyword>
<reference evidence="1 2" key="1">
    <citation type="submission" date="2022-09" db="EMBL/GenBank/DDBJ databases">
        <authorList>
            <person name="Kop L."/>
        </authorList>
    </citation>
    <scope>NUCLEOTIDE SEQUENCE [LARGE SCALE GENOMIC DNA]</scope>
    <source>
        <strain evidence="1 2">347</strain>
    </source>
</reference>
<evidence type="ECO:0000313" key="2">
    <source>
        <dbReference type="Proteomes" id="UP001157733"/>
    </source>
</evidence>
<sequence length="449" mass="51842">MAIRELTMPKRIFWLGMHKVLTKTELPRLRTLGYEVFNPPYLSSVKDQSACLEWDADQPTTLPKNVFQALSKFNFFYNEIPADIAKLLNDYFDAVVVTISPRWLRSILGVYKGTVIYRTYGQHYALSDELKREGLLLEIANRNNFVFMPHAEEALYGEHSWLKDIAVVSPYCLPSDILQHEGSWGKCDRRANEIIITCPNIDNPFFREHYQFLKKNFSEKHFLYYGVQISDVDDPQVVGTLAREKLIARFRRAAGYLYTYTDPRVCYLPPIEMMVLGGPVLFLKGSLLDRYFGEDAPGRCLDIRDAKEKIERLLVGDKSFIHAIILSQDSVKRRYLPDFVWPHFDKVIVDSLESNKEPSHWLTVDPASKVTGKKRIYLLHHFPGAPVIFDGESYAAYDGIPRVMRQIAQTLNKNCDHEIIITARYDQAEMFRGFFASLEPIKIISGCFL</sequence>
<evidence type="ECO:0008006" key="3">
    <source>
        <dbReference type="Google" id="ProtNLM"/>
    </source>
</evidence>
<gene>
    <name evidence="1" type="ORF">NSPWAT_0207</name>
</gene>
<accession>A0ABM9HAB8</accession>
<evidence type="ECO:0000313" key="1">
    <source>
        <dbReference type="EMBL" id="CAI2717066.1"/>
    </source>
</evidence>
<proteinExistence type="predicted"/>